<dbReference type="AlphaFoldDB" id="A0A9N9QE32"/>
<accession>A0A9N9QE32</accession>
<dbReference type="GO" id="GO:0005576">
    <property type="term" value="C:extracellular region"/>
    <property type="evidence" value="ECO:0007669"/>
    <property type="project" value="GOC"/>
</dbReference>
<dbReference type="EMBL" id="OU892279">
    <property type="protein sequence ID" value="CAG9766545.1"/>
    <property type="molecule type" value="Genomic_DNA"/>
</dbReference>
<reference evidence="2" key="1">
    <citation type="submission" date="2022-01" db="EMBL/GenBank/DDBJ databases">
        <authorList>
            <person name="King R."/>
        </authorList>
    </citation>
    <scope>NUCLEOTIDE SEQUENCE</scope>
</reference>
<dbReference type="GO" id="GO:0003351">
    <property type="term" value="P:epithelial cilium movement involved in extracellular fluid movement"/>
    <property type="evidence" value="ECO:0007669"/>
    <property type="project" value="TreeGrafter"/>
</dbReference>
<evidence type="ECO:0000259" key="1">
    <source>
        <dbReference type="Pfam" id="PF15867"/>
    </source>
</evidence>
<keyword evidence="3" id="KW-1185">Reference proteome</keyword>
<evidence type="ECO:0000313" key="3">
    <source>
        <dbReference type="Proteomes" id="UP001152799"/>
    </source>
</evidence>
<dbReference type="InterPro" id="IPR031733">
    <property type="entry name" value="Dynein_attach_N"/>
</dbReference>
<gene>
    <name evidence="2" type="ORF">CEUTPL_LOCUS7125</name>
</gene>
<dbReference type="Pfam" id="PF15867">
    <property type="entry name" value="Dynein_attach_N"/>
    <property type="match status" value="1"/>
</dbReference>
<dbReference type="GO" id="GO:0036157">
    <property type="term" value="C:outer dynein arm"/>
    <property type="evidence" value="ECO:0007669"/>
    <property type="project" value="InterPro"/>
</dbReference>
<evidence type="ECO:0000313" key="2">
    <source>
        <dbReference type="EMBL" id="CAG9766545.1"/>
    </source>
</evidence>
<dbReference type="GO" id="GO:0036159">
    <property type="term" value="P:inner dynein arm assembly"/>
    <property type="evidence" value="ECO:0007669"/>
    <property type="project" value="TreeGrafter"/>
</dbReference>
<dbReference type="GO" id="GO:0007368">
    <property type="term" value="P:determination of left/right symmetry"/>
    <property type="evidence" value="ECO:0007669"/>
    <property type="project" value="TreeGrafter"/>
</dbReference>
<organism evidence="2 3">
    <name type="scientific">Ceutorhynchus assimilis</name>
    <name type="common">cabbage seed weevil</name>
    <dbReference type="NCBI Taxonomy" id="467358"/>
    <lineage>
        <taxon>Eukaryota</taxon>
        <taxon>Metazoa</taxon>
        <taxon>Ecdysozoa</taxon>
        <taxon>Arthropoda</taxon>
        <taxon>Hexapoda</taxon>
        <taxon>Insecta</taxon>
        <taxon>Pterygota</taxon>
        <taxon>Neoptera</taxon>
        <taxon>Endopterygota</taxon>
        <taxon>Coleoptera</taxon>
        <taxon>Polyphaga</taxon>
        <taxon>Cucujiformia</taxon>
        <taxon>Curculionidae</taxon>
        <taxon>Ceutorhynchinae</taxon>
        <taxon>Ceutorhynchus</taxon>
    </lineage>
</organism>
<proteinExistence type="predicted"/>
<dbReference type="PANTHER" id="PTHR28572:SF1">
    <property type="entry name" value="COILED-COIL DOMAIN-CONTAINING PROTEIN 103"/>
    <property type="match status" value="1"/>
</dbReference>
<dbReference type="PANTHER" id="PTHR28572">
    <property type="entry name" value="COILED-COIL DOMAIN-CONTAINING PROTEIN 103"/>
    <property type="match status" value="1"/>
</dbReference>
<feature type="domain" description="Dynein attachment factor N-terminal" evidence="1">
    <location>
        <begin position="10"/>
        <end position="71"/>
    </location>
</feature>
<dbReference type="Proteomes" id="UP001152799">
    <property type="component" value="Chromosome 3"/>
</dbReference>
<sequence length="75" mass="8718">MSQGNRELGDLYAQLQNDLNSDKRYWVRNDAKLRAVVTAKSYDEFRDYVDAAHLKSLSKEDYKKKANTSWNKSAT</sequence>
<dbReference type="OrthoDB" id="447931at2759"/>
<name>A0A9N9QE32_9CUCU</name>
<protein>
    <recommendedName>
        <fullName evidence="1">Dynein attachment factor N-terminal domain-containing protein</fullName>
    </recommendedName>
</protein>
<dbReference type="InterPro" id="IPR042422">
    <property type="entry name" value="CC103"/>
</dbReference>